<protein>
    <submittedName>
        <fullName evidence="1">Uncharacterized protein</fullName>
    </submittedName>
</protein>
<proteinExistence type="predicted"/>
<comment type="caution">
    <text evidence="1">The sequence shown here is derived from an EMBL/GenBank/DDBJ whole genome shotgun (WGS) entry which is preliminary data.</text>
</comment>
<evidence type="ECO:0000313" key="1">
    <source>
        <dbReference type="EMBL" id="KAK6293468.1"/>
    </source>
</evidence>
<sequence length="96" mass="11013">MPHEESSNHSRIPEKYSKQAREGCLKTFNFRTRLVEQAVKRQEDKQIIHKDPDFKVDTPDLPPNIAPVEKPTKEELVAKLFSLTLPLTLASLMMAI</sequence>
<dbReference type="AlphaFoldDB" id="A0AAN8KKY3"/>
<reference evidence="1 2" key="1">
    <citation type="submission" date="2021-04" db="EMBL/GenBank/DDBJ databases">
        <authorList>
            <person name="De Guttry C."/>
            <person name="Zahm M."/>
            <person name="Klopp C."/>
            <person name="Cabau C."/>
            <person name="Louis A."/>
            <person name="Berthelot C."/>
            <person name="Parey E."/>
            <person name="Roest Crollius H."/>
            <person name="Montfort J."/>
            <person name="Robinson-Rechavi M."/>
            <person name="Bucao C."/>
            <person name="Bouchez O."/>
            <person name="Gislard M."/>
            <person name="Lluch J."/>
            <person name="Milhes M."/>
            <person name="Lampietro C."/>
            <person name="Lopez Roques C."/>
            <person name="Donnadieu C."/>
            <person name="Braasch I."/>
            <person name="Desvignes T."/>
            <person name="Postlethwait J."/>
            <person name="Bobe J."/>
            <person name="Wedekind C."/>
            <person name="Guiguen Y."/>
        </authorList>
    </citation>
    <scope>NUCLEOTIDE SEQUENCE [LARGE SCALE GENOMIC DNA]</scope>
    <source>
        <strain evidence="1">Cs_M1</strain>
        <tissue evidence="1">Blood</tissue>
    </source>
</reference>
<dbReference type="Proteomes" id="UP001356427">
    <property type="component" value="Unassembled WGS sequence"/>
</dbReference>
<dbReference type="EMBL" id="JAGTTL010000036">
    <property type="protein sequence ID" value="KAK6293468.1"/>
    <property type="molecule type" value="Genomic_DNA"/>
</dbReference>
<gene>
    <name evidence="1" type="ORF">J4Q44_G00357940</name>
</gene>
<name>A0AAN8KKY3_9TELE</name>
<evidence type="ECO:0000313" key="2">
    <source>
        <dbReference type="Proteomes" id="UP001356427"/>
    </source>
</evidence>
<accession>A0AAN8KKY3</accession>
<organism evidence="1 2">
    <name type="scientific">Coregonus suidteri</name>
    <dbReference type="NCBI Taxonomy" id="861788"/>
    <lineage>
        <taxon>Eukaryota</taxon>
        <taxon>Metazoa</taxon>
        <taxon>Chordata</taxon>
        <taxon>Craniata</taxon>
        <taxon>Vertebrata</taxon>
        <taxon>Euteleostomi</taxon>
        <taxon>Actinopterygii</taxon>
        <taxon>Neopterygii</taxon>
        <taxon>Teleostei</taxon>
        <taxon>Protacanthopterygii</taxon>
        <taxon>Salmoniformes</taxon>
        <taxon>Salmonidae</taxon>
        <taxon>Coregoninae</taxon>
        <taxon>Coregonus</taxon>
    </lineage>
</organism>
<keyword evidence="2" id="KW-1185">Reference proteome</keyword>